<name>A0A657LUA5_9HYPH</name>
<proteinExistence type="predicted"/>
<comment type="caution">
    <text evidence="1">The sequence shown here is derived from an EMBL/GenBank/DDBJ whole genome shotgun (WGS) entry which is preliminary data.</text>
</comment>
<dbReference type="AlphaFoldDB" id="A0A657LUA5"/>
<accession>A0A657LUA5</accession>
<evidence type="ECO:0000313" key="1">
    <source>
        <dbReference type="EMBL" id="OJF97617.1"/>
    </source>
</evidence>
<dbReference type="OrthoDB" id="8404235at2"/>
<gene>
    <name evidence="1" type="ORF">AX760_16790</name>
</gene>
<dbReference type="RefSeq" id="WP_071832990.1">
    <property type="nucleotide sequence ID" value="NZ_LSRP01000082.1"/>
</dbReference>
<keyword evidence="2" id="KW-1185">Reference proteome</keyword>
<organism evidence="1 2">
    <name type="scientific">Pararhizobium antarcticum</name>
    <dbReference type="NCBI Taxonomy" id="1798805"/>
    <lineage>
        <taxon>Bacteria</taxon>
        <taxon>Pseudomonadati</taxon>
        <taxon>Pseudomonadota</taxon>
        <taxon>Alphaproteobacteria</taxon>
        <taxon>Hyphomicrobiales</taxon>
        <taxon>Rhizobiaceae</taxon>
        <taxon>Rhizobium/Agrobacterium group</taxon>
        <taxon>Pararhizobium</taxon>
    </lineage>
</organism>
<evidence type="ECO:0000313" key="2">
    <source>
        <dbReference type="Proteomes" id="UP000182661"/>
    </source>
</evidence>
<reference evidence="1 2" key="1">
    <citation type="submission" date="2016-02" db="EMBL/GenBank/DDBJ databases">
        <title>Genome sequencing of a beta-galactosidase producing bacteria Rhizobium sp. 59.</title>
        <authorList>
            <person name="Wang D."/>
            <person name="Kot W."/>
            <person name="Qin Y."/>
            <person name="Hansen L."/>
            <person name="Naqvi K."/>
            <person name="Rensing C."/>
        </authorList>
    </citation>
    <scope>NUCLEOTIDE SEQUENCE [LARGE SCALE GENOMIC DNA]</scope>
    <source>
        <strain evidence="1 2">59</strain>
    </source>
</reference>
<dbReference type="EMBL" id="LSRP01000082">
    <property type="protein sequence ID" value="OJF97617.1"/>
    <property type="molecule type" value="Genomic_DNA"/>
</dbReference>
<sequence length="90" mass="10096">MLKLSLENKLIDLPDLNRFQIGDEVVVDASADNDRFEGVIIGIEMNRRFSIGPLEPSITLLHDGYITDGFKPIDCRKVNPSPTPRERGSE</sequence>
<dbReference type="Proteomes" id="UP000182661">
    <property type="component" value="Unassembled WGS sequence"/>
</dbReference>
<protein>
    <submittedName>
        <fullName evidence="1">Uncharacterized protein</fullName>
    </submittedName>
</protein>